<feature type="transmembrane region" description="Helical" evidence="7">
    <location>
        <begin position="244"/>
        <end position="262"/>
    </location>
</feature>
<gene>
    <name evidence="8" type="ORF">PCON_10833</name>
</gene>
<keyword evidence="3" id="KW-0813">Transport</keyword>
<feature type="transmembrane region" description="Helical" evidence="7">
    <location>
        <begin position="211"/>
        <end position="232"/>
    </location>
</feature>
<comment type="similarity">
    <text evidence="2">Belongs to the SLC43A transporter (TC 2.A.1.44) family.</text>
</comment>
<feature type="transmembrane region" description="Helical" evidence="7">
    <location>
        <begin position="443"/>
        <end position="463"/>
    </location>
</feature>
<evidence type="ECO:0000256" key="6">
    <source>
        <dbReference type="ARBA" id="ARBA00023136"/>
    </source>
</evidence>
<organism evidence="8 9">
    <name type="scientific">Pyronema omphalodes (strain CBS 100304)</name>
    <name type="common">Pyronema confluens</name>
    <dbReference type="NCBI Taxonomy" id="1076935"/>
    <lineage>
        <taxon>Eukaryota</taxon>
        <taxon>Fungi</taxon>
        <taxon>Dikarya</taxon>
        <taxon>Ascomycota</taxon>
        <taxon>Pezizomycotina</taxon>
        <taxon>Pezizomycetes</taxon>
        <taxon>Pezizales</taxon>
        <taxon>Pyronemataceae</taxon>
        <taxon>Pyronema</taxon>
    </lineage>
</organism>
<keyword evidence="6 7" id="KW-0472">Membrane</keyword>
<evidence type="ECO:0000313" key="8">
    <source>
        <dbReference type="EMBL" id="CCX31484.1"/>
    </source>
</evidence>
<evidence type="ECO:0000256" key="5">
    <source>
        <dbReference type="ARBA" id="ARBA00022989"/>
    </source>
</evidence>
<dbReference type="GO" id="GO:0022857">
    <property type="term" value="F:transmembrane transporter activity"/>
    <property type="evidence" value="ECO:0007669"/>
    <property type="project" value="InterPro"/>
</dbReference>
<dbReference type="InterPro" id="IPR011701">
    <property type="entry name" value="MFS"/>
</dbReference>
<feature type="transmembrane region" description="Helical" evidence="7">
    <location>
        <begin position="124"/>
        <end position="144"/>
    </location>
</feature>
<feature type="transmembrane region" description="Helical" evidence="7">
    <location>
        <begin position="390"/>
        <end position="412"/>
    </location>
</feature>
<dbReference type="eggNOG" id="ENOG502QRYG">
    <property type="taxonomic scope" value="Eukaryota"/>
</dbReference>
<feature type="transmembrane region" description="Helical" evidence="7">
    <location>
        <begin position="475"/>
        <end position="493"/>
    </location>
</feature>
<dbReference type="GO" id="GO:0000329">
    <property type="term" value="C:fungal-type vacuole membrane"/>
    <property type="evidence" value="ECO:0007669"/>
    <property type="project" value="TreeGrafter"/>
</dbReference>
<comment type="subcellular location">
    <subcellularLocation>
        <location evidence="1">Membrane</location>
        <topology evidence="1">Multi-pass membrane protein</topology>
    </subcellularLocation>
</comment>
<sequence>MSGTHSKTMAEERLVPSLLQHKTSLHKITSTTTTAGQQEYHSTIISLGPGGVEPQGAFEVPKRKRILQITLAVIYCLLAAGIVFGYAALKPILISEGVYRDKCTSEEIANGTRVCYQQGMRLNFMFTIAAVATNVCALLVGTILDQYGPRVAGVIGSFLFAAGCTGMAFGRNITVIDPYPISYLLMAVGGPFIFIPSFHLANAFPRHSGMILSLLTGAFDASSAIFLLYRLLYQYLGQITLRQWFLAYLFVPLLILFTQLLIMPKISYKTCSELSSQAAVESDLSTNPSVPVIQRSAASEIASEIDALLGGPDGDFKRTPSHHLKLDDRETAGVWGVLHDVPVSQQLRSFWFWGIAGFTIIQMLRINYFVATVRTQYEFLFHNYEDAITLNTFFDIALPLGGLAAIPFIGIVLDSLSTLTVLSVLVTTATTIGVLGLVENSYIAAYANVILFVMYRPFYYTVVSDYCAKVFGTETFGKVYGAVICLAGLFGLSQQGLDWVTYHAGGDPRAVNAGLLMAGVLIGAAVVGWVAKGGRRGKRGARESDGAGYGGV</sequence>
<evidence type="ECO:0000256" key="3">
    <source>
        <dbReference type="ARBA" id="ARBA00022448"/>
    </source>
</evidence>
<feature type="transmembrane region" description="Helical" evidence="7">
    <location>
        <begin position="69"/>
        <end position="89"/>
    </location>
</feature>
<keyword evidence="5 7" id="KW-1133">Transmembrane helix</keyword>
<dbReference type="PANTHER" id="PTHR20772">
    <property type="entry name" value="PROTEIN FMP42"/>
    <property type="match status" value="1"/>
</dbReference>
<dbReference type="Gene3D" id="1.20.1250.20">
    <property type="entry name" value="MFS general substrate transporter like domains"/>
    <property type="match status" value="1"/>
</dbReference>
<name>U4LH92_PYROM</name>
<dbReference type="Pfam" id="PF07690">
    <property type="entry name" value="MFS_1"/>
    <property type="match status" value="1"/>
</dbReference>
<dbReference type="InterPro" id="IPR052599">
    <property type="entry name" value="SLC43A_AATransporter"/>
</dbReference>
<feature type="transmembrane region" description="Helical" evidence="7">
    <location>
        <begin position="151"/>
        <end position="169"/>
    </location>
</feature>
<dbReference type="OrthoDB" id="330047at2759"/>
<dbReference type="Proteomes" id="UP000018144">
    <property type="component" value="Unassembled WGS sequence"/>
</dbReference>
<evidence type="ECO:0000256" key="7">
    <source>
        <dbReference type="SAM" id="Phobius"/>
    </source>
</evidence>
<evidence type="ECO:0000256" key="2">
    <source>
        <dbReference type="ARBA" id="ARBA00006595"/>
    </source>
</evidence>
<dbReference type="STRING" id="1076935.U4LH92"/>
<reference evidence="8 9" key="1">
    <citation type="journal article" date="2013" name="PLoS Genet.">
        <title>The genome and development-dependent transcriptomes of Pyronema confluens: a window into fungal evolution.</title>
        <authorList>
            <person name="Traeger S."/>
            <person name="Altegoer F."/>
            <person name="Freitag M."/>
            <person name="Gabaldon T."/>
            <person name="Kempken F."/>
            <person name="Kumar A."/>
            <person name="Marcet-Houben M."/>
            <person name="Poggeler S."/>
            <person name="Stajich J.E."/>
            <person name="Nowrousian M."/>
        </authorList>
    </citation>
    <scope>NUCLEOTIDE SEQUENCE [LARGE SCALE GENOMIC DNA]</scope>
    <source>
        <strain evidence="9">CBS 100304</strain>
        <tissue evidence="8">Vegetative mycelium</tissue>
    </source>
</reference>
<feature type="transmembrane region" description="Helical" evidence="7">
    <location>
        <begin position="350"/>
        <end position="370"/>
    </location>
</feature>
<feature type="transmembrane region" description="Helical" evidence="7">
    <location>
        <begin position="181"/>
        <end position="204"/>
    </location>
</feature>
<feature type="transmembrane region" description="Helical" evidence="7">
    <location>
        <begin position="513"/>
        <end position="531"/>
    </location>
</feature>
<dbReference type="OMA" id="CNILQQV"/>
<proteinExistence type="inferred from homology"/>
<keyword evidence="4 7" id="KW-0812">Transmembrane</keyword>
<dbReference type="EMBL" id="HF935600">
    <property type="protein sequence ID" value="CCX31484.1"/>
    <property type="molecule type" value="Genomic_DNA"/>
</dbReference>
<accession>U4LH92</accession>
<protein>
    <submittedName>
        <fullName evidence="8">Similar to Protein FMP42 acc. no. Q04991</fullName>
    </submittedName>
</protein>
<keyword evidence="9" id="KW-1185">Reference proteome</keyword>
<dbReference type="PANTHER" id="PTHR20772:SF2">
    <property type="entry name" value="PROTEIN FMP42"/>
    <property type="match status" value="1"/>
</dbReference>
<dbReference type="SUPFAM" id="SSF103473">
    <property type="entry name" value="MFS general substrate transporter"/>
    <property type="match status" value="1"/>
</dbReference>
<evidence type="ECO:0000256" key="1">
    <source>
        <dbReference type="ARBA" id="ARBA00004141"/>
    </source>
</evidence>
<evidence type="ECO:0000313" key="9">
    <source>
        <dbReference type="Proteomes" id="UP000018144"/>
    </source>
</evidence>
<evidence type="ECO:0000256" key="4">
    <source>
        <dbReference type="ARBA" id="ARBA00022692"/>
    </source>
</evidence>
<dbReference type="AlphaFoldDB" id="U4LH92"/>
<dbReference type="InterPro" id="IPR036259">
    <property type="entry name" value="MFS_trans_sf"/>
</dbReference>